<dbReference type="Gene3D" id="3.40.50.720">
    <property type="entry name" value="NAD(P)-binding Rossmann-like Domain"/>
    <property type="match status" value="1"/>
</dbReference>
<dbReference type="InterPro" id="IPR048666">
    <property type="entry name" value="RedAm-like_C"/>
</dbReference>
<evidence type="ECO:0000256" key="1">
    <source>
        <dbReference type="ARBA" id="ARBA00009080"/>
    </source>
</evidence>
<dbReference type="Pfam" id="PF21761">
    <property type="entry name" value="RedAm-like_C"/>
    <property type="match status" value="1"/>
</dbReference>
<feature type="domain" description="NADPH-dependent reductive aminase-like C-terminal" evidence="4">
    <location>
        <begin position="161"/>
        <end position="283"/>
    </location>
</feature>
<dbReference type="AlphaFoldDB" id="A0A285LT44"/>
<dbReference type="InterPro" id="IPR051265">
    <property type="entry name" value="HIBADH-related_NP60_sf"/>
</dbReference>
<dbReference type="InterPro" id="IPR036291">
    <property type="entry name" value="NAD(P)-bd_dom_sf"/>
</dbReference>
<evidence type="ECO:0000259" key="3">
    <source>
        <dbReference type="Pfam" id="PF03446"/>
    </source>
</evidence>
<keyword evidence="6" id="KW-1185">Reference proteome</keyword>
<dbReference type="Proteomes" id="UP000219565">
    <property type="component" value="Unassembled WGS sequence"/>
</dbReference>
<feature type="domain" description="6-phosphogluconate dehydrogenase NADP-binding" evidence="3">
    <location>
        <begin position="6"/>
        <end position="156"/>
    </location>
</feature>
<dbReference type="Pfam" id="PF03446">
    <property type="entry name" value="NAD_binding_2"/>
    <property type="match status" value="1"/>
</dbReference>
<evidence type="ECO:0000313" key="5">
    <source>
        <dbReference type="EMBL" id="SNY88068.1"/>
    </source>
</evidence>
<proteinExistence type="inferred from homology"/>
<dbReference type="PANTHER" id="PTHR43580">
    <property type="entry name" value="OXIDOREDUCTASE GLYR1-RELATED"/>
    <property type="match status" value="1"/>
</dbReference>
<dbReference type="STRING" id="1379680.GCA_001612615_04376"/>
<reference evidence="5 6" key="1">
    <citation type="submission" date="2017-09" db="EMBL/GenBank/DDBJ databases">
        <authorList>
            <person name="Ehlers B."/>
            <person name="Leendertz F.H."/>
        </authorList>
    </citation>
    <scope>NUCLEOTIDE SEQUENCE [LARGE SCALE GENOMIC DNA]</scope>
    <source>
        <strain evidence="5 6">DSM 45537</strain>
    </source>
</reference>
<sequence length="295" mass="30810">MSKTSVTVLGLGRMGAAIAEVFLRNGHPTTVWNRTPGKAIHLDELGARRADDVAEAVAASELIVTVLADTAAAGDQLLPLGAALHGRTVLNVATGRPDTARELADRLAEHGARFLDGGVFGVPQTVGTPDALLVYSGETGAQAEFAEVIAEFGATKYVGADAGLAALHDMAVLGGMYGLFGGFFQATAMVHTERVAAVDFTDTFLVPWLRALLDMLPTLAAEIDSREFPVNFSDLAVNAAGLADIRTTSRNQGVATDLLDPLQRLFDAEVERGHGTASFTRAFAGLLDAPVPSAN</sequence>
<dbReference type="InterPro" id="IPR013328">
    <property type="entry name" value="6PGD_dom2"/>
</dbReference>
<dbReference type="InterPro" id="IPR015815">
    <property type="entry name" value="HIBADH-related"/>
</dbReference>
<dbReference type="GO" id="GO:0016491">
    <property type="term" value="F:oxidoreductase activity"/>
    <property type="evidence" value="ECO:0007669"/>
    <property type="project" value="UniProtKB-KW"/>
</dbReference>
<evidence type="ECO:0000313" key="6">
    <source>
        <dbReference type="Proteomes" id="UP000219565"/>
    </source>
</evidence>
<accession>A0A285LT44</accession>
<evidence type="ECO:0000256" key="2">
    <source>
        <dbReference type="ARBA" id="ARBA00023002"/>
    </source>
</evidence>
<dbReference type="Gene3D" id="1.10.1040.10">
    <property type="entry name" value="N-(1-d-carboxylethyl)-l-norvaline Dehydrogenase, domain 2"/>
    <property type="match status" value="1"/>
</dbReference>
<dbReference type="GO" id="GO:0050661">
    <property type="term" value="F:NADP binding"/>
    <property type="evidence" value="ECO:0007669"/>
    <property type="project" value="InterPro"/>
</dbReference>
<gene>
    <name evidence="5" type="ORF">SAMN04244553_5028</name>
</gene>
<comment type="similarity">
    <text evidence="1">Belongs to the HIBADH-related family.</text>
</comment>
<protein>
    <submittedName>
        <fullName evidence="5">3-hydroxyisobutyrate dehydrogenase</fullName>
    </submittedName>
</protein>
<keyword evidence="2" id="KW-0560">Oxidoreductase</keyword>
<name>A0A285LT44_9NOCA</name>
<dbReference type="EMBL" id="OBEG01000005">
    <property type="protein sequence ID" value="SNY88068.1"/>
    <property type="molecule type" value="Genomic_DNA"/>
</dbReference>
<dbReference type="InterPro" id="IPR006115">
    <property type="entry name" value="6PGDH_NADP-bd"/>
</dbReference>
<dbReference type="PIRSF" id="PIRSF000103">
    <property type="entry name" value="HIBADH"/>
    <property type="match status" value="1"/>
</dbReference>
<dbReference type="PANTHER" id="PTHR43580:SF2">
    <property type="entry name" value="CYTOKINE-LIKE NUCLEAR FACTOR N-PAC"/>
    <property type="match status" value="1"/>
</dbReference>
<evidence type="ECO:0000259" key="4">
    <source>
        <dbReference type="Pfam" id="PF21761"/>
    </source>
</evidence>
<dbReference type="SUPFAM" id="SSF51735">
    <property type="entry name" value="NAD(P)-binding Rossmann-fold domains"/>
    <property type="match status" value="1"/>
</dbReference>
<organism evidence="5 6">
    <name type="scientific">Nocardia amikacinitolerans</name>
    <dbReference type="NCBI Taxonomy" id="756689"/>
    <lineage>
        <taxon>Bacteria</taxon>
        <taxon>Bacillati</taxon>
        <taxon>Actinomycetota</taxon>
        <taxon>Actinomycetes</taxon>
        <taxon>Mycobacteriales</taxon>
        <taxon>Nocardiaceae</taxon>
        <taxon>Nocardia</taxon>
    </lineage>
</organism>